<dbReference type="Gene3D" id="1.25.40.390">
    <property type="match status" value="1"/>
</dbReference>
<keyword evidence="3" id="KW-0732">Signal</keyword>
<feature type="non-terminal residue" evidence="8">
    <location>
        <position position="470"/>
    </location>
</feature>
<dbReference type="EMBL" id="DVLC01000147">
    <property type="protein sequence ID" value="HIT47829.1"/>
    <property type="molecule type" value="Genomic_DNA"/>
</dbReference>
<comment type="subcellular location">
    <subcellularLocation>
        <location evidence="1">Cell outer membrane</location>
    </subcellularLocation>
</comment>
<evidence type="ECO:0000259" key="7">
    <source>
        <dbReference type="Pfam" id="PF14322"/>
    </source>
</evidence>
<evidence type="ECO:0000256" key="1">
    <source>
        <dbReference type="ARBA" id="ARBA00004442"/>
    </source>
</evidence>
<accession>A0A9D1KJ10</accession>
<dbReference type="PROSITE" id="PS51257">
    <property type="entry name" value="PROKAR_LIPOPROTEIN"/>
    <property type="match status" value="1"/>
</dbReference>
<evidence type="ECO:0000256" key="3">
    <source>
        <dbReference type="ARBA" id="ARBA00022729"/>
    </source>
</evidence>
<organism evidence="8 9">
    <name type="scientific">Candidatus Cryptobacteroides merdipullorum</name>
    <dbReference type="NCBI Taxonomy" id="2840771"/>
    <lineage>
        <taxon>Bacteria</taxon>
        <taxon>Pseudomonadati</taxon>
        <taxon>Bacteroidota</taxon>
        <taxon>Bacteroidia</taxon>
        <taxon>Bacteroidales</taxon>
        <taxon>Candidatus Cryptobacteroides</taxon>
    </lineage>
</organism>
<keyword evidence="4" id="KW-0472">Membrane</keyword>
<comment type="caution">
    <text evidence="8">The sequence shown here is derived from an EMBL/GenBank/DDBJ whole genome shotgun (WGS) entry which is preliminary data.</text>
</comment>
<sequence length="470" mass="53468">MKYDRIVKSGIAGLAAVLMVSSCLDLKENPYTFMDPYSYYRTEEHIETAMTAVYAGFGDLFGSWDPLYAYELVTSHAMPAHASKSNVKGFNCWQGVNQETTYNINIWDKGYDLINRCNVVIGRAAKVEMPEESRDNFYGQARFIRAYTMFILLRLYGGLAIPESYTSSLEGLEIPRESVSDTYDYIIADLEYAAEVLPARSEWGADAYYKISSGAAMALLGDVWLTRACMSDYNTEYLTNAKEWLGKVISSKEYELLKDYKSLWYWFVEESSKNTRESLLEIQFGASSDNIYNSLHCYFGINITDESLGAPMYARAGLSHKDYLSYSDNDVRKQCFITEFTATTGIHYFWEPENKGYSGQGEGMWPTTSPGNVKFYDRTASSFETGTAKNNFILIRYSDVLLNYAEAENLLNGPTADAYEKLNLVHDRSVPSEPIPAGLSKEEFDEVLYQERVWEEIGEGLLYFDELRTD</sequence>
<dbReference type="InterPro" id="IPR033985">
    <property type="entry name" value="SusD-like_N"/>
</dbReference>
<evidence type="ECO:0000256" key="4">
    <source>
        <dbReference type="ARBA" id="ARBA00023136"/>
    </source>
</evidence>
<gene>
    <name evidence="8" type="ORF">IAC35_08270</name>
</gene>
<feature type="domain" description="SusD-like N-terminal" evidence="7">
    <location>
        <begin position="45"/>
        <end position="224"/>
    </location>
</feature>
<name>A0A9D1KJ10_9BACT</name>
<dbReference type="GO" id="GO:0009279">
    <property type="term" value="C:cell outer membrane"/>
    <property type="evidence" value="ECO:0007669"/>
    <property type="project" value="UniProtKB-SubCell"/>
</dbReference>
<reference evidence="8" key="2">
    <citation type="journal article" date="2021" name="PeerJ">
        <title>Extensive microbial diversity within the chicken gut microbiome revealed by metagenomics and culture.</title>
        <authorList>
            <person name="Gilroy R."/>
            <person name="Ravi A."/>
            <person name="Getino M."/>
            <person name="Pursley I."/>
            <person name="Horton D.L."/>
            <person name="Alikhan N.F."/>
            <person name="Baker D."/>
            <person name="Gharbi K."/>
            <person name="Hall N."/>
            <person name="Watson M."/>
            <person name="Adriaenssens E.M."/>
            <person name="Foster-Nyarko E."/>
            <person name="Jarju S."/>
            <person name="Secka A."/>
            <person name="Antonio M."/>
            <person name="Oren A."/>
            <person name="Chaudhuri R.R."/>
            <person name="La Ragione R."/>
            <person name="Hildebrand F."/>
            <person name="Pallen M.J."/>
        </authorList>
    </citation>
    <scope>NUCLEOTIDE SEQUENCE</scope>
    <source>
        <strain evidence="8">ChiHecec2B26-709</strain>
    </source>
</reference>
<dbReference type="Proteomes" id="UP000886881">
    <property type="component" value="Unassembled WGS sequence"/>
</dbReference>
<dbReference type="Pfam" id="PF07980">
    <property type="entry name" value="SusD_RagB"/>
    <property type="match status" value="1"/>
</dbReference>
<feature type="domain" description="RagB/SusD" evidence="6">
    <location>
        <begin position="325"/>
        <end position="468"/>
    </location>
</feature>
<dbReference type="Pfam" id="PF14322">
    <property type="entry name" value="SusD-like_3"/>
    <property type="match status" value="1"/>
</dbReference>
<evidence type="ECO:0000256" key="5">
    <source>
        <dbReference type="ARBA" id="ARBA00023237"/>
    </source>
</evidence>
<proteinExistence type="inferred from homology"/>
<evidence type="ECO:0000259" key="6">
    <source>
        <dbReference type="Pfam" id="PF07980"/>
    </source>
</evidence>
<dbReference type="InterPro" id="IPR012944">
    <property type="entry name" value="SusD_RagB_dom"/>
</dbReference>
<comment type="similarity">
    <text evidence="2">Belongs to the SusD family.</text>
</comment>
<dbReference type="AlphaFoldDB" id="A0A9D1KJ10"/>
<protein>
    <submittedName>
        <fullName evidence="8">RagB/SusD family nutrient uptake outer membrane protein</fullName>
    </submittedName>
</protein>
<evidence type="ECO:0000256" key="2">
    <source>
        <dbReference type="ARBA" id="ARBA00006275"/>
    </source>
</evidence>
<evidence type="ECO:0000313" key="8">
    <source>
        <dbReference type="EMBL" id="HIT47829.1"/>
    </source>
</evidence>
<keyword evidence="5" id="KW-0998">Cell outer membrane</keyword>
<evidence type="ECO:0000313" key="9">
    <source>
        <dbReference type="Proteomes" id="UP000886881"/>
    </source>
</evidence>
<dbReference type="InterPro" id="IPR011990">
    <property type="entry name" value="TPR-like_helical_dom_sf"/>
</dbReference>
<reference evidence="8" key="1">
    <citation type="submission" date="2020-10" db="EMBL/GenBank/DDBJ databases">
        <authorList>
            <person name="Gilroy R."/>
        </authorList>
    </citation>
    <scope>NUCLEOTIDE SEQUENCE</scope>
    <source>
        <strain evidence="8">ChiHecec2B26-709</strain>
    </source>
</reference>
<dbReference type="SUPFAM" id="SSF48452">
    <property type="entry name" value="TPR-like"/>
    <property type="match status" value="1"/>
</dbReference>